<comment type="caution">
    <text evidence="3">The sequence shown here is derived from an EMBL/GenBank/DDBJ whole genome shotgun (WGS) entry which is preliminary data.</text>
</comment>
<dbReference type="Proteomes" id="UP001244242">
    <property type="component" value="Unassembled WGS sequence"/>
</dbReference>
<keyword evidence="1" id="KW-0812">Transmembrane</keyword>
<gene>
    <name evidence="3" type="ORF">QLQ84_18400</name>
</gene>
<reference evidence="3 4" key="1">
    <citation type="submission" date="2023-04" db="EMBL/GenBank/DDBJ databases">
        <title>Halomonas strains isolated from rhizosphere soil.</title>
        <authorList>
            <person name="Xu L."/>
            <person name="Sun J.-Q."/>
        </authorList>
    </citation>
    <scope>NUCLEOTIDE SEQUENCE [LARGE SCALE GENOMIC DNA]</scope>
    <source>
        <strain evidence="3 4">LN1S58</strain>
    </source>
</reference>
<protein>
    <submittedName>
        <fullName evidence="3">SPW repeat protein</fullName>
    </submittedName>
</protein>
<feature type="domain" description="SPW repeat-containing integral membrane" evidence="2">
    <location>
        <begin position="11"/>
        <end position="105"/>
    </location>
</feature>
<dbReference type="RefSeq" id="WP_282723192.1">
    <property type="nucleotide sequence ID" value="NZ_JASCQO010000049.1"/>
</dbReference>
<dbReference type="EMBL" id="JASCQO010000049">
    <property type="protein sequence ID" value="MDI5935767.1"/>
    <property type="molecule type" value="Genomic_DNA"/>
</dbReference>
<evidence type="ECO:0000313" key="3">
    <source>
        <dbReference type="EMBL" id="MDI5935767.1"/>
    </source>
</evidence>
<proteinExistence type="predicted"/>
<sequence>MMTPLQIKEHWRDWLMLLFGVWLVASPFAFGHAESGAGMVLWTPVLLGVAVIVFAVAVLRKTQVWEEWILLALGVALIAAPFLLGYAGVTLAMWNSVIMGLLVGADAAWSLFVLTHQSGKKAA</sequence>
<organism evidence="3 4">
    <name type="scientific">Halomonas kalidii</name>
    <dbReference type="NCBI Taxonomy" id="3043293"/>
    <lineage>
        <taxon>Bacteria</taxon>
        <taxon>Pseudomonadati</taxon>
        <taxon>Pseudomonadota</taxon>
        <taxon>Gammaproteobacteria</taxon>
        <taxon>Oceanospirillales</taxon>
        <taxon>Halomonadaceae</taxon>
        <taxon>Halomonas</taxon>
    </lineage>
</organism>
<feature type="transmembrane region" description="Helical" evidence="1">
    <location>
        <begin position="41"/>
        <end position="59"/>
    </location>
</feature>
<feature type="transmembrane region" description="Helical" evidence="1">
    <location>
        <begin position="68"/>
        <end position="87"/>
    </location>
</feature>
<accession>A0ABT6VP46</accession>
<evidence type="ECO:0000256" key="1">
    <source>
        <dbReference type="SAM" id="Phobius"/>
    </source>
</evidence>
<keyword evidence="1" id="KW-1133">Transmembrane helix</keyword>
<dbReference type="Pfam" id="PF03779">
    <property type="entry name" value="SPW"/>
    <property type="match status" value="1"/>
</dbReference>
<evidence type="ECO:0000259" key="2">
    <source>
        <dbReference type="Pfam" id="PF03779"/>
    </source>
</evidence>
<keyword evidence="1" id="KW-0472">Membrane</keyword>
<feature type="transmembrane region" description="Helical" evidence="1">
    <location>
        <begin position="93"/>
        <end position="114"/>
    </location>
</feature>
<keyword evidence="4" id="KW-1185">Reference proteome</keyword>
<name>A0ABT6VP46_9GAMM</name>
<evidence type="ECO:0000313" key="4">
    <source>
        <dbReference type="Proteomes" id="UP001244242"/>
    </source>
</evidence>
<dbReference type="InterPro" id="IPR005530">
    <property type="entry name" value="SPW"/>
</dbReference>